<organism evidence="1 2">
    <name type="scientific">Corynebacterium silvaticum</name>
    <dbReference type="NCBI Taxonomy" id="2320431"/>
    <lineage>
        <taxon>Bacteria</taxon>
        <taxon>Bacillati</taxon>
        <taxon>Actinomycetota</taxon>
        <taxon>Actinomycetes</taxon>
        <taxon>Mycobacteriales</taxon>
        <taxon>Corynebacteriaceae</taxon>
        <taxon>Corynebacterium</taxon>
    </lineage>
</organism>
<gene>
    <name evidence="1" type="ORF">CBE74_12635</name>
</gene>
<accession>A0ACD4PYC0</accession>
<reference evidence="1 2" key="4">
    <citation type="journal article" date="2020" name="PLoS ONE">
        <title>Taxonomic classification of strain PO100/5 shows a broader geographic distribution and genetic markers of the recently described Corynebacterium silvaticum.</title>
        <authorList>
            <person name="Viana M.V.C."/>
            <person name="Profeta R."/>
            <person name="da Silva A.L."/>
            <person name="Hurtado R."/>
            <person name="Cerqueira J.C."/>
            <person name="Ribeiro B.F.S."/>
            <person name="Almeida M.O."/>
            <person name="Morais-Rodrigues F."/>
            <person name="Soares S.C."/>
            <person name="Oliveira M."/>
            <person name="Tavares L."/>
            <person name="Figueiredo H."/>
            <person name="Wattam A.R."/>
            <person name="Barh D."/>
            <person name="Ghosh P."/>
            <person name="Silva A."/>
            <person name="Azevedo V."/>
        </authorList>
    </citation>
    <scope>NUCLEOTIDE SEQUENCE [LARGE SCALE GENOMIC DNA]</scope>
    <source>
        <strain evidence="1 2">PO100/5</strain>
    </source>
</reference>
<reference evidence="1 2" key="3">
    <citation type="journal article" date="2020" name="Int. J. Syst. Evol. Microbiol.">
        <title>Corynebacterium silvaticum sp. nov., a unique group of NTTB corynebacteria in wild boar and roe deer.</title>
        <authorList>
            <person name="Dangel A."/>
            <person name="Berger A."/>
            <person name="Rau J."/>
            <person name="Eisenberg T."/>
            <person name="Kampfer P."/>
            <person name="Margos G."/>
            <person name="Contzen M."/>
            <person name="Busse H.J."/>
            <person name="Konrad R."/>
            <person name="Peters M."/>
            <person name="Sting R."/>
            <person name="Sing A."/>
        </authorList>
    </citation>
    <scope>NUCLEOTIDE SEQUENCE [LARGE SCALE GENOMIC DNA]</scope>
    <source>
        <strain evidence="1 2">PO100/5</strain>
    </source>
</reference>
<evidence type="ECO:0000313" key="2">
    <source>
        <dbReference type="Proteomes" id="UP000195652"/>
    </source>
</evidence>
<reference evidence="1 2" key="2">
    <citation type="journal article" date="2020" name="Antonie Van Leeuwenhoek">
        <title>Phylogenomic characterisation of a novel corynebacterial species pathogenic to animals.</title>
        <authorList>
            <person name="Moller J."/>
            <person name="Musella L."/>
            <person name="Melnikov V."/>
            <person name="Geissdorfer W."/>
            <person name="Burkovski A."/>
            <person name="Sangal V."/>
        </authorList>
    </citation>
    <scope>NUCLEOTIDE SEQUENCE [LARGE SCALE GENOMIC DNA]</scope>
    <source>
        <strain evidence="1 2">PO100/5</strain>
    </source>
</reference>
<evidence type="ECO:0000313" key="1">
    <source>
        <dbReference type="EMBL" id="WCV10542.1"/>
    </source>
</evidence>
<protein>
    <submittedName>
        <fullName evidence="1">Uncharacterized protein</fullName>
    </submittedName>
</protein>
<proteinExistence type="predicted"/>
<dbReference type="Proteomes" id="UP000195652">
    <property type="component" value="Chromosome"/>
</dbReference>
<sequence>MSQLCFATFARALQKVLIQPAASYTTPTRQGGKNPSTARPKMTSTDAYLVEVLLRWIQDFAPVTDKDGWDVWRTPKTVSKWATQAGRRAAHRLRARSEATWTTWGCT</sequence>
<dbReference type="EMBL" id="CP021417">
    <property type="protein sequence ID" value="WCV10542.1"/>
    <property type="molecule type" value="Genomic_DNA"/>
</dbReference>
<keyword evidence="2" id="KW-1185">Reference proteome</keyword>
<reference evidence="1 2" key="1">
    <citation type="journal article" date="2014" name="BMC Vet. Res.">
        <title>First report of Corynebacterium pseudotuberculosis from caseous lymphadenitis lesions in Black Alentejano pig (Sus scrofa domesticus).</title>
        <authorList>
            <person name="Oliveira M."/>
            <person name="Barroco C."/>
            <person name="Mottola C."/>
            <person name="Santos R."/>
            <person name="Lemsaddek A."/>
            <person name="Tavares L."/>
            <person name="Semedo-Lemsaddek T."/>
        </authorList>
    </citation>
    <scope>NUCLEOTIDE SEQUENCE [LARGE SCALE GENOMIC DNA]</scope>
    <source>
        <strain evidence="1 2">PO100/5</strain>
    </source>
</reference>
<name>A0ACD4PYC0_9CORY</name>